<reference evidence="1 2" key="1">
    <citation type="journal article" date="2017" name="Syst. Appl. Microbiol.">
        <title>Soybeans inoculated with root zone soils of Canadian native legumes harbour diverse and novel Bradyrhizobium spp. that possess agricultural potential.</title>
        <authorList>
            <person name="Bromfield E.S.P."/>
            <person name="Cloutier S."/>
            <person name="Tambong J.T."/>
            <person name="Tran Thi T.V."/>
        </authorList>
    </citation>
    <scope>NUCLEOTIDE SEQUENCE [LARGE SCALE GENOMIC DNA]</scope>
    <source>
        <strain evidence="1 2">323S2</strain>
    </source>
</reference>
<accession>A0A9X9Z4J9</accession>
<evidence type="ECO:0000313" key="1">
    <source>
        <dbReference type="EMBL" id="UGX98104.1"/>
    </source>
</evidence>
<proteinExistence type="predicted"/>
<protein>
    <submittedName>
        <fullName evidence="1">Uncharacterized protein</fullName>
    </submittedName>
</protein>
<name>A0A9X9Z4J9_9BRAD</name>
<evidence type="ECO:0000313" key="2">
    <source>
        <dbReference type="Proteomes" id="UP000564836"/>
    </source>
</evidence>
<dbReference type="AlphaFoldDB" id="A0A9X9Z4J9"/>
<sequence>MTDTLAKAVISACNWPVQLRFRSGMPSEDRMNYVLAQCRTRMLILTRADFLLSDDERRIASETVRFLVRLLDRSSLIVTLVASPTLSNILNSHPKLRGKLSTLFLGPIPYGKRWYKALEQYDAGIPFETGSLTAKGMPEMLHLGSEGRLPCLSRLTRDAGRFALSGAKRSDRILKEHFEKAFSEFRPQQPNPFSGDRDLSSLLAEIDRRASGIPDHFGLTDGEK</sequence>
<gene>
    <name evidence="1" type="ORF">G6321_00024455</name>
</gene>
<reference evidence="1 2" key="2">
    <citation type="journal article" date="2022" name="Int. J. Syst. Evol. Microbiol.">
        <title>Strains of Bradyrhizobium barranii sp. nov. associated with legumes native to Canada are symbionts of soybeans and belong to different subspecies (subsp. barranii subsp. nov. and subsp. apii subsp. nov.) and symbiovars (sv. glycinearum and sv. septentrionale).</title>
        <authorList>
            <person name="Bromfield E.S.P."/>
            <person name="Cloutier S."/>
            <person name="Wasai-Hara S."/>
            <person name="Minamisawa K."/>
        </authorList>
    </citation>
    <scope>NUCLEOTIDE SEQUENCE [LARGE SCALE GENOMIC DNA]</scope>
    <source>
        <strain evidence="1 2">323S2</strain>
    </source>
</reference>
<dbReference type="EMBL" id="CP088280">
    <property type="protein sequence ID" value="UGX98104.1"/>
    <property type="molecule type" value="Genomic_DNA"/>
</dbReference>
<organism evidence="1 2">
    <name type="scientific">Bradyrhizobium barranii subsp. barranii</name>
    <dbReference type="NCBI Taxonomy" id="2823807"/>
    <lineage>
        <taxon>Bacteria</taxon>
        <taxon>Pseudomonadati</taxon>
        <taxon>Pseudomonadota</taxon>
        <taxon>Alphaproteobacteria</taxon>
        <taxon>Hyphomicrobiales</taxon>
        <taxon>Nitrobacteraceae</taxon>
        <taxon>Bradyrhizobium</taxon>
        <taxon>Bradyrhizobium barranii</taxon>
    </lineage>
</organism>
<dbReference type="Proteomes" id="UP000564836">
    <property type="component" value="Chromosome"/>
</dbReference>
<dbReference type="RefSeq" id="WP_210372373.1">
    <property type="nucleotide sequence ID" value="NZ_CP088280.1"/>
</dbReference>